<keyword evidence="4" id="KW-0689">Ribosomal protein</keyword>
<evidence type="ECO:0000256" key="3">
    <source>
        <dbReference type="ARBA" id="ARBA00022946"/>
    </source>
</evidence>
<dbReference type="GO" id="GO:0003735">
    <property type="term" value="F:structural constituent of ribosome"/>
    <property type="evidence" value="ECO:0007669"/>
    <property type="project" value="InterPro"/>
</dbReference>
<gene>
    <name evidence="8" type="primary">LOC109475009</name>
</gene>
<keyword evidence="5" id="KW-0496">Mitochondrion</keyword>
<dbReference type="OrthoDB" id="408933at2759"/>
<dbReference type="Proteomes" id="UP000515135">
    <property type="component" value="Unplaced"/>
</dbReference>
<keyword evidence="7" id="KW-1185">Reference proteome</keyword>
<dbReference type="GeneID" id="109475009"/>
<evidence type="ECO:0000313" key="7">
    <source>
        <dbReference type="Proteomes" id="UP000515135"/>
    </source>
</evidence>
<evidence type="ECO:0000256" key="4">
    <source>
        <dbReference type="ARBA" id="ARBA00022980"/>
    </source>
</evidence>
<comment type="similarity">
    <text evidence="2">Belongs to the mitochondrion-specific ribosomal protein mL41 family.</text>
</comment>
<evidence type="ECO:0000256" key="1">
    <source>
        <dbReference type="ARBA" id="ARBA00004173"/>
    </source>
</evidence>
<name>A0A6P4YNP4_BRABE</name>
<dbReference type="GO" id="GO:0005762">
    <property type="term" value="C:mitochondrial large ribosomal subunit"/>
    <property type="evidence" value="ECO:0007669"/>
    <property type="project" value="InterPro"/>
</dbReference>
<accession>A0A6P4YNP4</accession>
<evidence type="ECO:0000256" key="2">
    <source>
        <dbReference type="ARBA" id="ARBA00010152"/>
    </source>
</evidence>
<organism evidence="7 8">
    <name type="scientific">Branchiostoma belcheri</name>
    <name type="common">Amphioxus</name>
    <dbReference type="NCBI Taxonomy" id="7741"/>
    <lineage>
        <taxon>Eukaryota</taxon>
        <taxon>Metazoa</taxon>
        <taxon>Chordata</taxon>
        <taxon>Cephalochordata</taxon>
        <taxon>Leptocardii</taxon>
        <taxon>Amphioxiformes</taxon>
        <taxon>Branchiostomatidae</taxon>
        <taxon>Branchiostoma</taxon>
    </lineage>
</organism>
<dbReference type="PANTHER" id="PTHR21338:SF0">
    <property type="entry name" value="LARGE RIBOSOMAL SUBUNIT PROTEIN ML41"/>
    <property type="match status" value="1"/>
</dbReference>
<proteinExistence type="inferred from homology"/>
<dbReference type="RefSeq" id="XP_019631095.1">
    <property type="nucleotide sequence ID" value="XM_019775536.1"/>
</dbReference>
<dbReference type="Pfam" id="PF09809">
    <property type="entry name" value="MRP-L27"/>
    <property type="match status" value="1"/>
</dbReference>
<reference evidence="8" key="1">
    <citation type="submission" date="2025-08" db="UniProtKB">
        <authorList>
            <consortium name="RefSeq"/>
        </authorList>
    </citation>
    <scope>IDENTIFICATION</scope>
    <source>
        <tissue evidence="8">Gonad</tissue>
    </source>
</reference>
<dbReference type="PANTHER" id="PTHR21338">
    <property type="entry name" value="MITOCHONDRIAL RIBOSOMAL PROTEIN L41"/>
    <property type="match status" value="1"/>
</dbReference>
<dbReference type="GO" id="GO:0006412">
    <property type="term" value="P:translation"/>
    <property type="evidence" value="ECO:0007669"/>
    <property type="project" value="TreeGrafter"/>
</dbReference>
<comment type="subcellular location">
    <subcellularLocation>
        <location evidence="1">Mitochondrion</location>
    </subcellularLocation>
</comment>
<evidence type="ECO:0000313" key="8">
    <source>
        <dbReference type="RefSeq" id="XP_019631095.1"/>
    </source>
</evidence>
<dbReference type="KEGG" id="bbel:109475009"/>
<dbReference type="AlphaFoldDB" id="A0A6P4YNP4"/>
<protein>
    <submittedName>
        <fullName evidence="8">39S ribosomal protein L41-A, mitochondrial-like</fullName>
    </submittedName>
</protein>
<keyword evidence="3" id="KW-0809">Transit peptide</keyword>
<dbReference type="InterPro" id="IPR019189">
    <property type="entry name" value="Ribosomal_mL41"/>
</dbReference>
<evidence type="ECO:0000256" key="5">
    <source>
        <dbReference type="ARBA" id="ARBA00023128"/>
    </source>
</evidence>
<evidence type="ECO:0000256" key="6">
    <source>
        <dbReference type="ARBA" id="ARBA00023274"/>
    </source>
</evidence>
<sequence length="108" mass="12321">MPLVSRIIRGLIRGADRSRPWNSKMGTKYNNMGRGAPELVQFKKGKRIVMRNYIPQYILPDLTGFELKPYVTPKVPEVHCDPVTPKDIFDVCCAPEIEAQFKEGEISE</sequence>
<keyword evidence="6" id="KW-0687">Ribonucleoprotein</keyword>